<dbReference type="Pfam" id="PF01431">
    <property type="entry name" value="Peptidase_M13"/>
    <property type="match status" value="1"/>
</dbReference>
<evidence type="ECO:0000313" key="12">
    <source>
        <dbReference type="EMBL" id="ABY19388.1"/>
    </source>
</evidence>
<evidence type="ECO:0000256" key="7">
    <source>
        <dbReference type="ARBA" id="ARBA00022833"/>
    </source>
</evidence>
<keyword evidence="9" id="KW-0472">Membrane</keyword>
<dbReference type="CDD" id="cd08662">
    <property type="entry name" value="M13"/>
    <property type="match status" value="1"/>
</dbReference>
<comment type="cofactor">
    <cofactor evidence="1">
        <name>Zn(2+)</name>
        <dbReference type="ChEBI" id="CHEBI:29105"/>
    </cofactor>
</comment>
<dbReference type="GO" id="GO:0005886">
    <property type="term" value="C:plasma membrane"/>
    <property type="evidence" value="ECO:0007669"/>
    <property type="project" value="UniProtKB-SubCell"/>
</dbReference>
<evidence type="ECO:0000259" key="11">
    <source>
        <dbReference type="Pfam" id="PF05649"/>
    </source>
</evidence>
<feature type="domain" description="Peptidase M13 C-terminal" evidence="10">
    <location>
        <begin position="508"/>
        <end position="711"/>
    </location>
</feature>
<dbReference type="SUPFAM" id="SSF55486">
    <property type="entry name" value="Metalloproteases ('zincins'), catalytic domain"/>
    <property type="match status" value="1"/>
</dbReference>
<dbReference type="GO" id="GO:0004222">
    <property type="term" value="F:metalloendopeptidase activity"/>
    <property type="evidence" value="ECO:0007669"/>
    <property type="project" value="InterPro"/>
</dbReference>
<dbReference type="Gene3D" id="1.10.1380.10">
    <property type="entry name" value="Neutral endopeptidase , domain2"/>
    <property type="match status" value="1"/>
</dbReference>
<keyword evidence="4" id="KW-0645">Protease</keyword>
<dbReference type="PANTHER" id="PTHR11733:SF167">
    <property type="entry name" value="FI17812P1-RELATED"/>
    <property type="match status" value="1"/>
</dbReference>
<dbReference type="OrthoDB" id="6475849at2759"/>
<protein>
    <submittedName>
        <fullName evidence="12">Venom protein 1</fullName>
    </submittedName>
</protein>
<keyword evidence="6" id="KW-0378">Hydrolase</keyword>
<keyword evidence="5" id="KW-0479">Metal-binding</keyword>
<name>A9YMD9_MICHY</name>
<reference evidence="12" key="1">
    <citation type="journal article" date="2008" name="Insect Mol. Biol.">
        <title>The constituents of Microctonus sp. parasitoid venoms.</title>
        <authorList>
            <person name="Crawford A.M."/>
            <person name="Brauning R."/>
            <person name="Smolenski G."/>
            <person name="Ferguson C."/>
            <person name="Barton D."/>
            <person name="Wheeler T.T."/>
            <person name="McCulloch A."/>
        </authorList>
    </citation>
    <scope>NUCLEOTIDE SEQUENCE</scope>
</reference>
<evidence type="ECO:0000256" key="5">
    <source>
        <dbReference type="ARBA" id="ARBA00022723"/>
    </source>
</evidence>
<organism evidence="12">
    <name type="scientific">Microctonus hyperodae</name>
    <name type="common">Parasitoid wasp</name>
    <dbReference type="NCBI Taxonomy" id="165561"/>
    <lineage>
        <taxon>Eukaryota</taxon>
        <taxon>Metazoa</taxon>
        <taxon>Ecdysozoa</taxon>
        <taxon>Arthropoda</taxon>
        <taxon>Hexapoda</taxon>
        <taxon>Insecta</taxon>
        <taxon>Pterygota</taxon>
        <taxon>Neoptera</taxon>
        <taxon>Endopterygota</taxon>
        <taxon>Hymenoptera</taxon>
        <taxon>Apocrita</taxon>
        <taxon>Ichneumonoidea</taxon>
        <taxon>Braconidae</taxon>
        <taxon>Euphorinae</taxon>
        <taxon>Microctonus</taxon>
    </lineage>
</organism>
<sequence>MAIYCNQCLYFAVVIISLNVIVINSASSDPMLMNSTASRFLEYMDKDADPCNNFYKFACGNFLKTAVIPDETRTAKAMELVEEKATEQLIDILKKPSSSNELKPFEFIKKILHWLFRPGDLINKILNRCRNYLPGLVAGQLLRGINGMIKHGLGLILFHLCRKNGITESLFIDLSLNPSPIGSKKSIINVRSVDLYYSDPDELIESIDDGKEYNADHKYMVDVIKLILGDEEKKFDEEIIENEMAKVVEFIRNLKNISEESESDELIYNPMTIKNMTKVWPSIQWLDYFQKIVPADIKIDENEIINVVHPKYLTEFEKLIEKTPKRVQANFGIWCAFVQISDILPRRIEELNEKRYNTSGLRFSEANIKSYCFKLLEVFFPAGLNALYVREYFDQENKENVGQMLTNIQSQLQNQLEKIDWMDEETKQNFSKKVNAITSTIAFPDELLNDKILENYYSGLKDHCDNFLECYLNSFAFAVERKFDEMEQPVDETSWLKYNFISENLISYSRNNNKITISAAILQDIIYGKERPNYINYAVLGSFIAGKLFNIIVDEENFNNENIEVDELWTEWPRELLKKHTECLVHHYNNYLVDEVNMTLNDVNNLYSNIERHAGIKLAYDTYNNWMIKNDVGIAYLDFDSPFTPKKLFWLSFTNANCVRMDPNHLKQYIEINQLIPPEFQINGALSYIPEFAQDFNCPNGSPMTRNDICTVW</sequence>
<dbReference type="EMBL" id="EU249352">
    <property type="protein sequence ID" value="ABY19388.1"/>
    <property type="molecule type" value="mRNA"/>
</dbReference>
<evidence type="ECO:0000256" key="3">
    <source>
        <dbReference type="ARBA" id="ARBA00007357"/>
    </source>
</evidence>
<dbReference type="PROSITE" id="PS51885">
    <property type="entry name" value="NEPRILYSIN"/>
    <property type="match status" value="1"/>
</dbReference>
<feature type="transmembrane region" description="Helical" evidence="9">
    <location>
        <begin position="7"/>
        <end position="26"/>
    </location>
</feature>
<dbReference type="Pfam" id="PF05649">
    <property type="entry name" value="Peptidase_M13_N"/>
    <property type="match status" value="1"/>
</dbReference>
<keyword evidence="9" id="KW-1133">Transmembrane helix</keyword>
<dbReference type="AlphaFoldDB" id="A9YMD9"/>
<evidence type="ECO:0000259" key="10">
    <source>
        <dbReference type="Pfam" id="PF01431"/>
    </source>
</evidence>
<dbReference type="InterPro" id="IPR042089">
    <property type="entry name" value="Peptidase_M13_dom_2"/>
</dbReference>
<keyword evidence="7" id="KW-0862">Zinc</keyword>
<evidence type="ECO:0000256" key="9">
    <source>
        <dbReference type="SAM" id="Phobius"/>
    </source>
</evidence>
<accession>A9YMD9</accession>
<dbReference type="GO" id="GO:0046872">
    <property type="term" value="F:metal ion binding"/>
    <property type="evidence" value="ECO:0007669"/>
    <property type="project" value="UniProtKB-KW"/>
</dbReference>
<comment type="similarity">
    <text evidence="3">Belongs to the peptidase M13 family.</text>
</comment>
<dbReference type="GO" id="GO:0016485">
    <property type="term" value="P:protein processing"/>
    <property type="evidence" value="ECO:0007669"/>
    <property type="project" value="TreeGrafter"/>
</dbReference>
<evidence type="ECO:0000256" key="6">
    <source>
        <dbReference type="ARBA" id="ARBA00022801"/>
    </source>
</evidence>
<evidence type="ECO:0000256" key="8">
    <source>
        <dbReference type="ARBA" id="ARBA00023049"/>
    </source>
</evidence>
<dbReference type="InterPro" id="IPR008753">
    <property type="entry name" value="Peptidase_M13_N"/>
</dbReference>
<feature type="domain" description="Peptidase M13 N-terminal" evidence="11">
    <location>
        <begin position="50"/>
        <end position="444"/>
    </location>
</feature>
<evidence type="ECO:0000256" key="4">
    <source>
        <dbReference type="ARBA" id="ARBA00022670"/>
    </source>
</evidence>
<evidence type="ECO:0000256" key="1">
    <source>
        <dbReference type="ARBA" id="ARBA00001947"/>
    </source>
</evidence>
<comment type="subcellular location">
    <subcellularLocation>
        <location evidence="2">Cell membrane</location>
        <topology evidence="2">Single-pass type II membrane protein</topology>
    </subcellularLocation>
</comment>
<dbReference type="InterPro" id="IPR024079">
    <property type="entry name" value="MetalloPept_cat_dom_sf"/>
</dbReference>
<keyword evidence="8" id="KW-0482">Metalloprotease</keyword>
<proteinExistence type="evidence at transcript level"/>
<dbReference type="Gene3D" id="3.40.390.10">
    <property type="entry name" value="Collagenase (Catalytic Domain)"/>
    <property type="match status" value="1"/>
</dbReference>
<dbReference type="PANTHER" id="PTHR11733">
    <property type="entry name" value="ZINC METALLOPROTEASE FAMILY M13 NEPRILYSIN-RELATED"/>
    <property type="match status" value="1"/>
</dbReference>
<dbReference type="InterPro" id="IPR000718">
    <property type="entry name" value="Peptidase_M13"/>
</dbReference>
<evidence type="ECO:0000256" key="2">
    <source>
        <dbReference type="ARBA" id="ARBA00004401"/>
    </source>
</evidence>
<keyword evidence="9" id="KW-0812">Transmembrane</keyword>
<dbReference type="InterPro" id="IPR018497">
    <property type="entry name" value="Peptidase_M13_C"/>
</dbReference>